<dbReference type="InterPro" id="IPR022742">
    <property type="entry name" value="Hydrolase_4"/>
</dbReference>
<keyword evidence="3" id="KW-0645">Protease</keyword>
<evidence type="ECO:0000313" key="3">
    <source>
        <dbReference type="EMBL" id="SHF55490.1"/>
    </source>
</evidence>
<dbReference type="AlphaFoldDB" id="A0A1M5CLA9"/>
<dbReference type="Pfam" id="PF12146">
    <property type="entry name" value="Hydrolase_4"/>
    <property type="match status" value="1"/>
</dbReference>
<keyword evidence="4" id="KW-1185">Reference proteome</keyword>
<evidence type="ECO:0000259" key="2">
    <source>
        <dbReference type="Pfam" id="PF12146"/>
    </source>
</evidence>
<name>A0A1M5CLA9_9CLOT</name>
<gene>
    <name evidence="3" type="ORF">SAMN02745158_04199</name>
</gene>
<dbReference type="OrthoDB" id="9806902at2"/>
<dbReference type="GO" id="GO:0052689">
    <property type="term" value="F:carboxylic ester hydrolase activity"/>
    <property type="evidence" value="ECO:0007669"/>
    <property type="project" value="UniProtKB-ARBA"/>
</dbReference>
<evidence type="ECO:0000256" key="1">
    <source>
        <dbReference type="ARBA" id="ARBA00022801"/>
    </source>
</evidence>
<feature type="domain" description="Serine aminopeptidase S33" evidence="2">
    <location>
        <begin position="31"/>
        <end position="239"/>
    </location>
</feature>
<dbReference type="InterPro" id="IPR050261">
    <property type="entry name" value="FrsA_esterase"/>
</dbReference>
<dbReference type="RefSeq" id="WP_072854720.1">
    <property type="nucleotide sequence ID" value="NZ_FQVI01000042.1"/>
</dbReference>
<organism evidence="3 4">
    <name type="scientific">Lactonifactor longoviformis DSM 17459</name>
    <dbReference type="NCBI Taxonomy" id="1122155"/>
    <lineage>
        <taxon>Bacteria</taxon>
        <taxon>Bacillati</taxon>
        <taxon>Bacillota</taxon>
        <taxon>Clostridia</taxon>
        <taxon>Eubacteriales</taxon>
        <taxon>Clostridiaceae</taxon>
        <taxon>Lactonifactor</taxon>
    </lineage>
</organism>
<accession>A0A1M5CLA9</accession>
<dbReference type="EMBL" id="FQVI01000042">
    <property type="protein sequence ID" value="SHF55490.1"/>
    <property type="molecule type" value="Genomic_DNA"/>
</dbReference>
<keyword evidence="3" id="KW-0031">Aminopeptidase</keyword>
<keyword evidence="1" id="KW-0378">Hydrolase</keyword>
<dbReference type="Gene3D" id="3.40.50.1820">
    <property type="entry name" value="alpha/beta hydrolase"/>
    <property type="match status" value="1"/>
</dbReference>
<sequence>MVKVKEFKMKSGEEYLNARLCLPSGEKVPGVVVAHGYSGVKEEYNELADFLCDKGMAVLQFDARGTAEDSVLQGNLLCMTEWIEDAANAVSLLAGIPEIDEDRIAFTGCSMGGANTIAMAALDIRIKRAAAMAPFADGKKMIEENYLVSYALGMKEEDCRVYEEERKRRPYMVSHVTASSLWNSFMMYRPERLAKEVRIPTLILHGTADEIVSREQSARIYDSLGGEKRMVELINGPHHIPESQVRYEAFEEIAQWFSYM</sequence>
<reference evidence="3 4" key="1">
    <citation type="submission" date="2016-11" db="EMBL/GenBank/DDBJ databases">
        <authorList>
            <person name="Jaros S."/>
            <person name="Januszkiewicz K."/>
            <person name="Wedrychowicz H."/>
        </authorList>
    </citation>
    <scope>NUCLEOTIDE SEQUENCE [LARGE SCALE GENOMIC DNA]</scope>
    <source>
        <strain evidence="3 4">DSM 17459</strain>
    </source>
</reference>
<dbReference type="GO" id="GO:0004177">
    <property type="term" value="F:aminopeptidase activity"/>
    <property type="evidence" value="ECO:0007669"/>
    <property type="project" value="UniProtKB-KW"/>
</dbReference>
<dbReference type="SUPFAM" id="SSF53474">
    <property type="entry name" value="alpha/beta-Hydrolases"/>
    <property type="match status" value="1"/>
</dbReference>
<protein>
    <submittedName>
        <fullName evidence="3">Serine aminopeptidase, S33</fullName>
    </submittedName>
</protein>
<dbReference type="PANTHER" id="PTHR22946">
    <property type="entry name" value="DIENELACTONE HYDROLASE DOMAIN-CONTAINING PROTEIN-RELATED"/>
    <property type="match status" value="1"/>
</dbReference>
<evidence type="ECO:0000313" key="4">
    <source>
        <dbReference type="Proteomes" id="UP000184245"/>
    </source>
</evidence>
<proteinExistence type="predicted"/>
<dbReference type="InterPro" id="IPR029058">
    <property type="entry name" value="AB_hydrolase_fold"/>
</dbReference>
<dbReference type="STRING" id="1122155.SAMN02745158_04199"/>
<dbReference type="PANTHER" id="PTHR22946:SF9">
    <property type="entry name" value="POLYKETIDE TRANSFERASE AF380"/>
    <property type="match status" value="1"/>
</dbReference>
<dbReference type="Proteomes" id="UP000184245">
    <property type="component" value="Unassembled WGS sequence"/>
</dbReference>